<dbReference type="SUPFAM" id="SSF53850">
    <property type="entry name" value="Periplasmic binding protein-like II"/>
    <property type="match status" value="1"/>
</dbReference>
<proteinExistence type="predicted"/>
<keyword evidence="3" id="KW-1185">Reference proteome</keyword>
<comment type="caution">
    <text evidence="2">The sequence shown here is derived from an EMBL/GenBank/DDBJ whole genome shotgun (WGS) entry which is preliminary data.</text>
</comment>
<dbReference type="InterPro" id="IPR000914">
    <property type="entry name" value="SBP_5_dom"/>
</dbReference>
<feature type="domain" description="Solute-binding protein family 5" evidence="1">
    <location>
        <begin position="2"/>
        <end position="75"/>
    </location>
</feature>
<dbReference type="EMBL" id="JAZHRV010000001">
    <property type="protein sequence ID" value="MEH2553806.1"/>
    <property type="molecule type" value="Genomic_DNA"/>
</dbReference>
<gene>
    <name evidence="2" type="ORF">V1286_001335</name>
</gene>
<dbReference type="Gene3D" id="3.40.190.10">
    <property type="entry name" value="Periplasmic binding protein-like II"/>
    <property type="match status" value="1"/>
</dbReference>
<dbReference type="Pfam" id="PF00496">
    <property type="entry name" value="SBP_bac_5"/>
    <property type="match status" value="1"/>
</dbReference>
<reference evidence="2 3" key="1">
    <citation type="submission" date="2024-02" db="EMBL/GenBank/DDBJ databases">
        <title>Adaptive strategies in a cosmopolitan and abundant soil bacterium.</title>
        <authorList>
            <person name="Carini P."/>
        </authorList>
    </citation>
    <scope>NUCLEOTIDE SEQUENCE [LARGE SCALE GENOMIC DNA]</scope>
    <source>
        <strain evidence="2 3">AZCC 1608</strain>
    </source>
</reference>
<evidence type="ECO:0000259" key="1">
    <source>
        <dbReference type="Pfam" id="PF00496"/>
    </source>
</evidence>
<protein>
    <submittedName>
        <fullName evidence="2">ABC-type transport system substrate-binding protein</fullName>
    </submittedName>
</protein>
<dbReference type="Proteomes" id="UP001364224">
    <property type="component" value="Unassembled WGS sequence"/>
</dbReference>
<evidence type="ECO:0000313" key="2">
    <source>
        <dbReference type="EMBL" id="MEH2553806.1"/>
    </source>
</evidence>
<dbReference type="Gene3D" id="3.10.105.10">
    <property type="entry name" value="Dipeptide-binding Protein, Domain 3"/>
    <property type="match status" value="1"/>
</dbReference>
<evidence type="ECO:0000313" key="3">
    <source>
        <dbReference type="Proteomes" id="UP001364224"/>
    </source>
</evidence>
<organism evidence="2 3">
    <name type="scientific">Bradyrhizobium algeriense</name>
    <dbReference type="NCBI Taxonomy" id="634784"/>
    <lineage>
        <taxon>Bacteria</taxon>
        <taxon>Pseudomonadati</taxon>
        <taxon>Pseudomonadota</taxon>
        <taxon>Alphaproteobacteria</taxon>
        <taxon>Hyphomicrobiales</taxon>
        <taxon>Nitrobacteraceae</taxon>
        <taxon>Bradyrhizobium</taxon>
    </lineage>
</organism>
<name>A0ABU8B6Q5_9BRAD</name>
<accession>A0ABU8B6Q5</accession>
<sequence length="89" mass="9570">MRRDNVLTGAADIATTLPFDFYADLKSNPAVQLVVIDDSLALTIVFNTKKGPMANVAMRRAIYSALDMDPIIASFVVSLVHFIAPIGCG</sequence>